<dbReference type="AlphaFoldDB" id="A0A560W7P1"/>
<keyword evidence="3" id="KW-1185">Reference proteome</keyword>
<evidence type="ECO:0000259" key="1">
    <source>
        <dbReference type="Pfam" id="PF13643"/>
    </source>
</evidence>
<dbReference type="RefSeq" id="WP_144857728.1">
    <property type="nucleotide sequence ID" value="NZ_BAAAYT010000002.1"/>
</dbReference>
<proteinExistence type="predicted"/>
<organism evidence="2 3">
    <name type="scientific">Marihabitans asiaticum</name>
    <dbReference type="NCBI Taxonomy" id="415218"/>
    <lineage>
        <taxon>Bacteria</taxon>
        <taxon>Bacillati</taxon>
        <taxon>Actinomycetota</taxon>
        <taxon>Actinomycetes</taxon>
        <taxon>Micrococcales</taxon>
        <taxon>Intrasporangiaceae</taxon>
        <taxon>Marihabitans</taxon>
    </lineage>
</organism>
<evidence type="ECO:0000313" key="2">
    <source>
        <dbReference type="EMBL" id="TWD13643.1"/>
    </source>
</evidence>
<dbReference type="Proteomes" id="UP000315628">
    <property type="component" value="Unassembled WGS sequence"/>
</dbReference>
<name>A0A560W7P1_9MICO</name>
<protein>
    <submittedName>
        <fullName evidence="2">Uncharacterized protein DUF4145</fullName>
    </submittedName>
</protein>
<accession>A0A560W7P1</accession>
<dbReference type="EMBL" id="VIUW01000004">
    <property type="protein sequence ID" value="TWD13643.1"/>
    <property type="molecule type" value="Genomic_DNA"/>
</dbReference>
<comment type="caution">
    <text evidence="2">The sequence shown here is derived from an EMBL/GenBank/DDBJ whole genome shotgun (WGS) entry which is preliminary data.</text>
</comment>
<dbReference type="Pfam" id="PF13643">
    <property type="entry name" value="DUF4145"/>
    <property type="match status" value="1"/>
</dbReference>
<feature type="domain" description="DUF4145" evidence="1">
    <location>
        <begin position="99"/>
        <end position="190"/>
    </location>
</feature>
<dbReference type="InterPro" id="IPR025285">
    <property type="entry name" value="DUF4145"/>
</dbReference>
<evidence type="ECO:0000313" key="3">
    <source>
        <dbReference type="Proteomes" id="UP000315628"/>
    </source>
</evidence>
<dbReference type="OrthoDB" id="4414420at2"/>
<gene>
    <name evidence="2" type="ORF">FB557_2270</name>
</gene>
<sequence length="218" mass="23578">MSGISDGLGQLGRSWDASSSQAWDDVRCPHCGAARMVRVAALTKAVQGRSVVDTDSVRWLRCAACGDGALARGSAVYPPVRPFARVEGLPEADERIWDEARTCFGASAYTAAVMLCRKLLLHVAVDKGLSPRNDKGRAPSFKECVDHLESEGVITRSMLSWVDRIKDVGNEATHEINPLTKGDAEAVGAFTQQLLTLAYALDNMMREQGVPVSDEESQ</sequence>
<reference evidence="2 3" key="1">
    <citation type="submission" date="2019-06" db="EMBL/GenBank/DDBJ databases">
        <title>Sequencing the genomes of 1000 actinobacteria strains.</title>
        <authorList>
            <person name="Klenk H.-P."/>
        </authorList>
    </citation>
    <scope>NUCLEOTIDE SEQUENCE [LARGE SCALE GENOMIC DNA]</scope>
    <source>
        <strain evidence="2 3">DSM 18935</strain>
    </source>
</reference>